<organism evidence="5 6">
    <name type="scientific">Asparagus officinalis</name>
    <name type="common">Garden asparagus</name>
    <dbReference type="NCBI Taxonomy" id="4686"/>
    <lineage>
        <taxon>Eukaryota</taxon>
        <taxon>Viridiplantae</taxon>
        <taxon>Streptophyta</taxon>
        <taxon>Embryophyta</taxon>
        <taxon>Tracheophyta</taxon>
        <taxon>Spermatophyta</taxon>
        <taxon>Magnoliopsida</taxon>
        <taxon>Liliopsida</taxon>
        <taxon>Asparagales</taxon>
        <taxon>Asparagaceae</taxon>
        <taxon>Asparagoideae</taxon>
        <taxon>Asparagus</taxon>
    </lineage>
</organism>
<evidence type="ECO:0000313" key="6">
    <source>
        <dbReference type="Proteomes" id="UP000243459"/>
    </source>
</evidence>
<dbReference type="Proteomes" id="UP000243459">
    <property type="component" value="Unassembled WGS sequence"/>
</dbReference>
<keyword evidence="1 3" id="KW-0732">Signal</keyword>
<feature type="domain" description="Gnk2-homologous" evidence="4">
    <location>
        <begin position="55"/>
        <end position="138"/>
    </location>
</feature>
<dbReference type="Pfam" id="PF01657">
    <property type="entry name" value="Stress-antifung"/>
    <property type="match status" value="1"/>
</dbReference>
<dbReference type="Gramene" id="ONK55446">
    <property type="protein sequence ID" value="ONK55446"/>
    <property type="gene ID" value="A4U43_UnF3260"/>
</dbReference>
<protein>
    <recommendedName>
        <fullName evidence="4">Gnk2-homologous domain-containing protein</fullName>
    </recommendedName>
</protein>
<reference evidence="6" key="1">
    <citation type="journal article" date="2017" name="Nat. Commun.">
        <title>The asparagus genome sheds light on the origin and evolution of a young Y chromosome.</title>
        <authorList>
            <person name="Harkess A."/>
            <person name="Zhou J."/>
            <person name="Xu C."/>
            <person name="Bowers J.E."/>
            <person name="Van der Hulst R."/>
            <person name="Ayyampalayam S."/>
            <person name="Mercati F."/>
            <person name="Riccardi P."/>
            <person name="McKain M.R."/>
            <person name="Kakrana A."/>
            <person name="Tang H."/>
            <person name="Ray J."/>
            <person name="Groenendijk J."/>
            <person name="Arikit S."/>
            <person name="Mathioni S.M."/>
            <person name="Nakano M."/>
            <person name="Shan H."/>
            <person name="Telgmann-Rauber A."/>
            <person name="Kanno A."/>
            <person name="Yue Z."/>
            <person name="Chen H."/>
            <person name="Li W."/>
            <person name="Chen Y."/>
            <person name="Xu X."/>
            <person name="Zhang Y."/>
            <person name="Luo S."/>
            <person name="Chen H."/>
            <person name="Gao J."/>
            <person name="Mao Z."/>
            <person name="Pires J.C."/>
            <person name="Luo M."/>
            <person name="Kudrna D."/>
            <person name="Wing R.A."/>
            <person name="Meyers B.C."/>
            <person name="Yi K."/>
            <person name="Kong H."/>
            <person name="Lavrijsen P."/>
            <person name="Sunseri F."/>
            <person name="Falavigna A."/>
            <person name="Ye Y."/>
            <person name="Leebens-Mack J.H."/>
            <person name="Chen G."/>
        </authorList>
    </citation>
    <scope>NUCLEOTIDE SEQUENCE [LARGE SCALE GENOMIC DNA]</scope>
    <source>
        <strain evidence="6">cv. DH0086</strain>
    </source>
</reference>
<name>A0A1R3L740_ASPOF</name>
<evidence type="ECO:0000256" key="3">
    <source>
        <dbReference type="SAM" id="SignalP"/>
    </source>
</evidence>
<dbReference type="EMBL" id="KV863468">
    <property type="protein sequence ID" value="ONK55446.1"/>
    <property type="molecule type" value="Genomic_DNA"/>
</dbReference>
<keyword evidence="6" id="KW-1185">Reference proteome</keyword>
<dbReference type="InterPro" id="IPR038408">
    <property type="entry name" value="GNK2_sf"/>
</dbReference>
<dbReference type="CDD" id="cd23509">
    <property type="entry name" value="Gnk2-like"/>
    <property type="match status" value="1"/>
</dbReference>
<dbReference type="InterPro" id="IPR002902">
    <property type="entry name" value="GNK2"/>
</dbReference>
<feature type="signal peptide" evidence="3">
    <location>
        <begin position="1"/>
        <end position="21"/>
    </location>
</feature>
<proteinExistence type="predicted"/>
<keyword evidence="2" id="KW-0677">Repeat</keyword>
<evidence type="ECO:0000259" key="4">
    <source>
        <dbReference type="Pfam" id="PF01657"/>
    </source>
</evidence>
<dbReference type="AlphaFoldDB" id="A0A1R3L740"/>
<evidence type="ECO:0000256" key="1">
    <source>
        <dbReference type="ARBA" id="ARBA00022729"/>
    </source>
</evidence>
<evidence type="ECO:0000313" key="5">
    <source>
        <dbReference type="EMBL" id="ONK55446.1"/>
    </source>
</evidence>
<dbReference type="Gene3D" id="3.30.430.20">
    <property type="entry name" value="Gnk2 domain, C-X8-C-X2-C motif"/>
    <property type="match status" value="1"/>
</dbReference>
<accession>A0A1R3L740</accession>
<evidence type="ECO:0000256" key="2">
    <source>
        <dbReference type="ARBA" id="ARBA00022737"/>
    </source>
</evidence>
<feature type="chain" id="PRO_5012932727" description="Gnk2-homologous domain-containing protein" evidence="3">
    <location>
        <begin position="22"/>
        <end position="141"/>
    </location>
</feature>
<sequence>MSSSPPSWILIPILMILFNQETPNVFFSSIMDTDSNPYDSIHSAAQVRAEVIPLCNPNKYPDQSPYAVHLYLVLSELRYGYVSSSRLEPDVYGRVDCDPDQGDCVSCANRLLDELEEACDHDMGGQVADDVCSVRYEPYSF</sequence>
<gene>
    <name evidence="5" type="ORF">A4U43_UnF3260</name>
</gene>